<dbReference type="GO" id="GO:0030420">
    <property type="term" value="P:establishment of competence for transformation"/>
    <property type="evidence" value="ECO:0007669"/>
    <property type="project" value="UniProtKB-UniRule"/>
</dbReference>
<evidence type="ECO:0000256" key="11">
    <source>
        <dbReference type="PIRSR" id="PIRSR029928-50"/>
    </source>
</evidence>
<evidence type="ECO:0000313" key="13">
    <source>
        <dbReference type="Proteomes" id="UP000198618"/>
    </source>
</evidence>
<evidence type="ECO:0000256" key="5">
    <source>
        <dbReference type="ARBA" id="ARBA00022692"/>
    </source>
</evidence>
<dbReference type="STRING" id="930131.SAMN05216389_102387"/>
<evidence type="ECO:0000256" key="1">
    <source>
        <dbReference type="ARBA" id="ARBA00004162"/>
    </source>
</evidence>
<comment type="subunit">
    <text evidence="10">Homodimer.</text>
</comment>
<keyword evidence="7 10" id="KW-0472">Membrane</keyword>
<dbReference type="InterPro" id="IPR012902">
    <property type="entry name" value="N_methyl_site"/>
</dbReference>
<evidence type="ECO:0000256" key="8">
    <source>
        <dbReference type="ARBA" id="ARBA00023287"/>
    </source>
</evidence>
<comment type="subcellular location">
    <subcellularLocation>
        <location evidence="1">Cell membrane</location>
        <topology evidence="1">Single-pass membrane protein</topology>
    </subcellularLocation>
    <subcellularLocation>
        <location evidence="2">Cell surface</location>
    </subcellularLocation>
</comment>
<dbReference type="NCBIfam" id="NF040999">
    <property type="entry name" value="pilin_ComGC"/>
    <property type="match status" value="1"/>
</dbReference>
<dbReference type="PROSITE" id="PS00409">
    <property type="entry name" value="PROKAR_NTER_METHYL"/>
    <property type="match status" value="1"/>
</dbReference>
<dbReference type="RefSeq" id="WP_090867149.1">
    <property type="nucleotide sequence ID" value="NZ_FOHE01000002.1"/>
</dbReference>
<dbReference type="OrthoDB" id="1798043at2"/>
<feature type="propeptide" id="PRO_5035504694" evidence="11">
    <location>
        <begin position="1"/>
        <end position="7"/>
    </location>
</feature>
<keyword evidence="3 10" id="KW-1003">Cell membrane</keyword>
<dbReference type="SUPFAM" id="SSF54523">
    <property type="entry name" value="Pili subunits"/>
    <property type="match status" value="1"/>
</dbReference>
<keyword evidence="8 10" id="KW-0178">Competence</keyword>
<evidence type="ECO:0000256" key="9">
    <source>
        <dbReference type="ARBA" id="ARBA00043982"/>
    </source>
</evidence>
<feature type="transmembrane region" description="Helical" evidence="10">
    <location>
        <begin position="7"/>
        <end position="28"/>
    </location>
</feature>
<keyword evidence="4 11" id="KW-0488">Methylation</keyword>
<evidence type="ECO:0000256" key="10">
    <source>
        <dbReference type="PIRNR" id="PIRNR029928"/>
    </source>
</evidence>
<accession>A0A1H9ZNT3</accession>
<proteinExistence type="inferred from homology"/>
<organism evidence="12 13">
    <name type="scientific">Oceanobacillus limi</name>
    <dbReference type="NCBI Taxonomy" id="930131"/>
    <lineage>
        <taxon>Bacteria</taxon>
        <taxon>Bacillati</taxon>
        <taxon>Bacillota</taxon>
        <taxon>Bacilli</taxon>
        <taxon>Bacillales</taxon>
        <taxon>Bacillaceae</taxon>
        <taxon>Oceanobacillus</taxon>
    </lineage>
</organism>
<evidence type="ECO:0000256" key="6">
    <source>
        <dbReference type="ARBA" id="ARBA00022989"/>
    </source>
</evidence>
<dbReference type="GO" id="GO:0009986">
    <property type="term" value="C:cell surface"/>
    <property type="evidence" value="ECO:0007669"/>
    <property type="project" value="UniProtKB-SubCell"/>
</dbReference>
<dbReference type="PANTHER" id="PTHR30093">
    <property type="entry name" value="GENERAL SECRETION PATHWAY PROTEIN G"/>
    <property type="match status" value="1"/>
</dbReference>
<name>A0A1H9ZNT3_9BACI</name>
<feature type="chain" id="PRO_5035504695" description="ComG operon protein 3" evidence="11">
    <location>
        <begin position="8"/>
        <end position="101"/>
    </location>
</feature>
<protein>
    <recommendedName>
        <fullName evidence="10">ComG operon protein 3</fullName>
    </recommendedName>
</protein>
<dbReference type="Pfam" id="PF07963">
    <property type="entry name" value="N_methyl"/>
    <property type="match status" value="1"/>
</dbReference>
<comment type="similarity">
    <text evidence="9 10">Belongs to the ComGC family.</text>
</comment>
<dbReference type="GO" id="GO:0015628">
    <property type="term" value="P:protein secretion by the type II secretion system"/>
    <property type="evidence" value="ECO:0007669"/>
    <property type="project" value="InterPro"/>
</dbReference>
<evidence type="ECO:0000256" key="2">
    <source>
        <dbReference type="ARBA" id="ARBA00004241"/>
    </source>
</evidence>
<keyword evidence="10" id="KW-0813">Transport</keyword>
<dbReference type="GO" id="GO:0005886">
    <property type="term" value="C:plasma membrane"/>
    <property type="evidence" value="ECO:0007669"/>
    <property type="project" value="UniProtKB-SubCell"/>
</dbReference>
<dbReference type="GO" id="GO:0015627">
    <property type="term" value="C:type II protein secretion system complex"/>
    <property type="evidence" value="ECO:0007669"/>
    <property type="project" value="InterPro"/>
</dbReference>
<dbReference type="Gene3D" id="3.30.700.10">
    <property type="entry name" value="Glycoprotein, Type 4 Pilin"/>
    <property type="match status" value="1"/>
</dbReference>
<reference evidence="12 13" key="1">
    <citation type="submission" date="2016-10" db="EMBL/GenBank/DDBJ databases">
        <authorList>
            <person name="de Groot N.N."/>
        </authorList>
    </citation>
    <scope>NUCLEOTIDE SEQUENCE [LARGE SCALE GENOMIC DNA]</scope>
    <source>
        <strain evidence="12 13">IBRC-M 10780</strain>
    </source>
</reference>
<keyword evidence="13" id="KW-1185">Reference proteome</keyword>
<dbReference type="NCBIfam" id="TIGR02532">
    <property type="entry name" value="IV_pilin_GFxxxE"/>
    <property type="match status" value="1"/>
</dbReference>
<dbReference type="PANTHER" id="PTHR30093:SF2">
    <property type="entry name" value="TYPE II SECRETION SYSTEM PROTEIN H"/>
    <property type="match status" value="1"/>
</dbReference>
<dbReference type="PIRSF" id="PIRSF029928">
    <property type="entry name" value="Late_competence_ComGC"/>
    <property type="match status" value="1"/>
</dbReference>
<dbReference type="AlphaFoldDB" id="A0A1H9ZNT3"/>
<dbReference type="PRINTS" id="PR00813">
    <property type="entry name" value="BCTERIALGSPG"/>
</dbReference>
<keyword evidence="5 10" id="KW-0812">Transmembrane</keyword>
<sequence>MLTNNKGFTLIEMLIVLMIISVLIILIIPNLAEKSQQVSDKGCNALVSVVQTQVDAYHLENGEYPANLNTLKTDKYITADQMTCQNGKNIHYEDGVVSVPK</sequence>
<gene>
    <name evidence="12" type="ORF">SAMN05216389_102387</name>
</gene>
<dbReference type="InterPro" id="IPR045584">
    <property type="entry name" value="Pilin-like"/>
</dbReference>
<dbReference type="EMBL" id="FOHE01000002">
    <property type="protein sequence ID" value="SES83421.1"/>
    <property type="molecule type" value="Genomic_DNA"/>
</dbReference>
<feature type="modified residue" description="N-methylphenylalanine" evidence="11">
    <location>
        <position position="8"/>
    </location>
</feature>
<evidence type="ECO:0000313" key="12">
    <source>
        <dbReference type="EMBL" id="SES83421.1"/>
    </source>
</evidence>
<evidence type="ECO:0000256" key="4">
    <source>
        <dbReference type="ARBA" id="ARBA00022481"/>
    </source>
</evidence>
<keyword evidence="6 10" id="KW-1133">Transmembrane helix</keyword>
<evidence type="ECO:0000256" key="3">
    <source>
        <dbReference type="ARBA" id="ARBA00022475"/>
    </source>
</evidence>
<dbReference type="InterPro" id="IPR000983">
    <property type="entry name" value="Bac_GSPG_pilin"/>
</dbReference>
<dbReference type="InterPro" id="IPR016940">
    <property type="entry name" value="ComGC"/>
</dbReference>
<evidence type="ECO:0000256" key="7">
    <source>
        <dbReference type="ARBA" id="ARBA00023136"/>
    </source>
</evidence>
<dbReference type="Proteomes" id="UP000198618">
    <property type="component" value="Unassembled WGS sequence"/>
</dbReference>
<comment type="function">
    <text evidence="10">Required for transformation and DNA binding.</text>
</comment>